<dbReference type="GeneID" id="37641545"/>
<dbReference type="KEGG" id="nag:AArcMg_1048"/>
<gene>
    <name evidence="2" type="ORF">AArc1_2575</name>
    <name evidence="3" type="ORF">AArcMg_1048</name>
</gene>
<dbReference type="KEGG" id="nan:AArc1_2575"/>
<proteinExistence type="predicted"/>
<dbReference type="RefSeq" id="WP_117364905.1">
    <property type="nucleotide sequence ID" value="NZ_CP024047.1"/>
</dbReference>
<keyword evidence="4" id="KW-1185">Reference proteome</keyword>
<organism evidence="2 5">
    <name type="scientific">Natrarchaeobaculum sulfurireducens</name>
    <dbReference type="NCBI Taxonomy" id="2044521"/>
    <lineage>
        <taxon>Archaea</taxon>
        <taxon>Methanobacteriati</taxon>
        <taxon>Methanobacteriota</taxon>
        <taxon>Stenosarchaea group</taxon>
        <taxon>Halobacteria</taxon>
        <taxon>Halobacteriales</taxon>
        <taxon>Natrialbaceae</taxon>
        <taxon>Natrarchaeobaculum</taxon>
    </lineage>
</organism>
<dbReference type="Proteomes" id="UP000258613">
    <property type="component" value="Chromosome"/>
</dbReference>
<evidence type="ECO:0000313" key="5">
    <source>
        <dbReference type="Proteomes" id="UP000258707"/>
    </source>
</evidence>
<dbReference type="EMBL" id="CP027033">
    <property type="protein sequence ID" value="AXR81064.1"/>
    <property type="molecule type" value="Genomic_DNA"/>
</dbReference>
<reference evidence="4" key="2">
    <citation type="submission" date="2018-02" db="EMBL/GenBank/DDBJ databases">
        <title>Phenotypic and genomic properties of facultatively anaerobic sulfur-reducing natronoarchaea from hypersaline soda lakes.</title>
        <authorList>
            <person name="Sorokin D.Y."/>
            <person name="Kublanov I.V."/>
            <person name="Roman P."/>
            <person name="Sinninghe Damste J.S."/>
            <person name="Golyshin P.N."/>
            <person name="Rojo D."/>
            <person name="Ciordia S."/>
            <person name="Mena M.D.C."/>
            <person name="Ferrer M."/>
            <person name="Messina E."/>
            <person name="Smedile F."/>
            <person name="La Spada G."/>
            <person name="La Cono V."/>
            <person name="Yakimov M.M."/>
        </authorList>
    </citation>
    <scope>NUCLEOTIDE SEQUENCE [LARGE SCALE GENOMIC DNA]</scope>
    <source>
        <strain evidence="4">AArc-Mg</strain>
    </source>
</reference>
<dbReference type="OrthoDB" id="221929at2157"/>
<name>A0A346PH95_9EURY</name>
<protein>
    <recommendedName>
        <fullName evidence="1">Halobacterial output domain-containing protein</fullName>
    </recommendedName>
</protein>
<evidence type="ECO:0000313" key="4">
    <source>
        <dbReference type="Proteomes" id="UP000258613"/>
    </source>
</evidence>
<dbReference type="InterPro" id="IPR040624">
    <property type="entry name" value="HalOD1"/>
</dbReference>
<dbReference type="EMBL" id="CP024047">
    <property type="protein sequence ID" value="AXR78890.1"/>
    <property type="molecule type" value="Genomic_DNA"/>
</dbReference>
<evidence type="ECO:0000259" key="1">
    <source>
        <dbReference type="Pfam" id="PF18545"/>
    </source>
</evidence>
<reference evidence="2" key="3">
    <citation type="journal article" date="2019" name="Int. J. Syst. Evol. Microbiol.">
        <title>Natronolimnobius sulfurireducens sp. nov. and Halalkaliarchaeum desulfuricum gen. nov., sp. nov., the first sulfur-respiring alkaliphilic haloarchaea from hypersaline alkaline lakes.</title>
        <authorList>
            <person name="Sorokin D.Y."/>
            <person name="Yakimov M."/>
            <person name="Messina E."/>
            <person name="Merkel A.Y."/>
            <person name="Bale N.J."/>
            <person name="Sinninghe Damste J.S."/>
        </authorList>
    </citation>
    <scope>NUCLEOTIDE SEQUENCE</scope>
    <source>
        <strain evidence="3">AArc-Mg</strain>
        <strain evidence="2">AArc1</strain>
    </source>
</reference>
<dbReference type="Pfam" id="PF18545">
    <property type="entry name" value="HalOD1"/>
    <property type="match status" value="1"/>
</dbReference>
<reference evidence="5" key="1">
    <citation type="submission" date="2017-10" db="EMBL/GenBank/DDBJ databases">
        <title>Phenotypic and genomic properties of facultatively anaerobic sulfur-reducing natronoarchaea from hypersaline soda lakes.</title>
        <authorList>
            <person name="Sorokin D.Y."/>
            <person name="Kublanov I.V."/>
            <person name="Roman P."/>
            <person name="Sinninghe Damste J.S."/>
            <person name="Golyshin P.N."/>
            <person name="Rojo D."/>
            <person name="Ciordia S."/>
            <person name="Mena Md.C."/>
            <person name="Ferrer M."/>
            <person name="Messina E."/>
            <person name="Smedile F."/>
            <person name="La Spada G."/>
            <person name="La Cono V."/>
            <person name="Yakimov M.M."/>
        </authorList>
    </citation>
    <scope>NUCLEOTIDE SEQUENCE [LARGE SCALE GENOMIC DNA]</scope>
    <source>
        <strain evidence="5">AArc1</strain>
    </source>
</reference>
<accession>A0A346PNG9</accession>
<sequence length="99" mass="10382">MAGGDSIDRVATKTPSQAVVEAVADAEGVSPRALRPPTYQPLHEVIDPDSLDALFADRVDGAPRANGTVSFTYCGYAVTVDGDGSVTLERRSSSDDARE</sequence>
<evidence type="ECO:0000313" key="3">
    <source>
        <dbReference type="EMBL" id="AXR81064.1"/>
    </source>
</evidence>
<dbReference type="Proteomes" id="UP000258707">
    <property type="component" value="Chromosome"/>
</dbReference>
<feature type="domain" description="Halobacterial output" evidence="1">
    <location>
        <begin position="12"/>
        <end position="89"/>
    </location>
</feature>
<accession>A0A346PH95</accession>
<evidence type="ECO:0000313" key="2">
    <source>
        <dbReference type="EMBL" id="AXR78890.1"/>
    </source>
</evidence>
<dbReference type="AlphaFoldDB" id="A0A346PH95"/>